<accession>A0ABZ0M011</accession>
<proteinExistence type="predicted"/>
<keyword evidence="2" id="KW-1185">Reference proteome</keyword>
<dbReference type="InterPro" id="IPR011008">
    <property type="entry name" value="Dimeric_a/b-barrel"/>
</dbReference>
<gene>
    <name evidence="1" type="ORF">R2D22_28440</name>
</gene>
<keyword evidence="1" id="KW-0560">Oxidoreductase</keyword>
<keyword evidence="1" id="KW-0503">Monooxygenase</keyword>
<reference evidence="1 2" key="1">
    <citation type="submission" date="2023-10" db="EMBL/GenBank/DDBJ databases">
        <title>The genome sequence of Streptomyces sp. HUAS YS2.</title>
        <authorList>
            <person name="Mo P."/>
        </authorList>
    </citation>
    <scope>NUCLEOTIDE SEQUENCE [LARGE SCALE GENOMIC DNA]</scope>
    <source>
        <strain evidence="1 2">HUAS YS2</strain>
    </source>
</reference>
<dbReference type="GO" id="GO:0004497">
    <property type="term" value="F:monooxygenase activity"/>
    <property type="evidence" value="ECO:0007669"/>
    <property type="project" value="UniProtKB-KW"/>
</dbReference>
<name>A0ABZ0M011_9ACTN</name>
<evidence type="ECO:0000313" key="1">
    <source>
        <dbReference type="EMBL" id="WOX25104.1"/>
    </source>
</evidence>
<dbReference type="RefSeq" id="WP_318107544.1">
    <property type="nucleotide sequence ID" value="NZ_CP137573.1"/>
</dbReference>
<dbReference type="SUPFAM" id="SSF54909">
    <property type="entry name" value="Dimeric alpha+beta barrel"/>
    <property type="match status" value="2"/>
</dbReference>
<dbReference type="Proteomes" id="UP001301731">
    <property type="component" value="Chromosome"/>
</dbReference>
<dbReference type="Gene3D" id="3.30.70.100">
    <property type="match status" value="2"/>
</dbReference>
<sequence length="234" mass="25986">MKAVAHPHARPDLHRPGTGLVMASTWSVGTPERQRAAVDAIGRAWRTRDWPDVGLLSYSVFVGDDGDTLMHYSQWTGEAEYQDYFRRLRDDRNDEIDAAVPGIVRVELRRYEPPRTVVLSEESADSVPGAVVVVETHFDTQDPGPRRDWIDRATAALAGDRRKARGGIAAHFHLSTDSPRVLNHTEWERAQDHAEWVAQEGEPAASWEELSAFPGLTGSRILRYAPALSLSAGA</sequence>
<organism evidence="1 2">
    <name type="scientific">Streptomyces solicathayae</name>
    <dbReference type="NCBI Taxonomy" id="3081768"/>
    <lineage>
        <taxon>Bacteria</taxon>
        <taxon>Bacillati</taxon>
        <taxon>Actinomycetota</taxon>
        <taxon>Actinomycetes</taxon>
        <taxon>Kitasatosporales</taxon>
        <taxon>Streptomycetaceae</taxon>
        <taxon>Streptomyces</taxon>
    </lineage>
</organism>
<evidence type="ECO:0000313" key="2">
    <source>
        <dbReference type="Proteomes" id="UP001301731"/>
    </source>
</evidence>
<dbReference type="EMBL" id="CP137573">
    <property type="protein sequence ID" value="WOX25104.1"/>
    <property type="molecule type" value="Genomic_DNA"/>
</dbReference>
<protein>
    <submittedName>
        <fullName evidence="1">Antibiotic biosynthesis monooxygenase</fullName>
    </submittedName>
</protein>